<dbReference type="RefSeq" id="WP_380252885.1">
    <property type="nucleotide sequence ID" value="NZ_JBHUII010000007.1"/>
</dbReference>
<keyword evidence="10" id="KW-1185">Reference proteome</keyword>
<sequence length="650" mass="73108">MCGIAGFIKTSSARLDTVQILHNLSQSIQHRGPDAAGFGVWGKGKEVEINHQTPANFSTTSPDLAFVHRRLSIIDTSENGNQPIKSADGRYLLIQNGEIYNYIELREELKKLGHNFQTESDTEVLLKSFMQWNCGAFNRFVGMFAIAILDTLKNEIILARDFFGIKPLFYARTSDALVFGSEIKALLTFPGIDNKPNLSTVRDYLSLGLVNHNQESFYASINSIEPGHYLKLKFNNPHDFQIHQYYKRSTTRLTTKDISFQEAADHLRELFIESVKLHMRSDVPYGAALSGGVDSSAIIAAMRSISGKDQDLQTFTYSTKNTTFDEESYADIMIQSASTISHKIVLHHKDLLSDINSVLQTQDEPFGSTSIYAQYKVFQVARKSGIKVILGGQGADEILAGYRSYYTAAVAGMVKSGRLIHAIHLVRALSNQGKISLANFLFRVIARLCPAAVGREIHRRYAENGINSAVNWQWFTDHGVAGGYANLPGTSKSLEEALEGDLSNFNLPGLLRYEDRNSMAHSLESRVPFLTPTIVDFSSSLPPEYLIDRNGCDKAVLRAALRALVPDEILDRKDKIGFQTPETNWFKELSPWINQVLTSDSFQRMPFITTEKAIMNWSLFEQGKIEFPRAIWRWVNLAKWAEMNELKFDE</sequence>
<dbReference type="Pfam" id="PF13537">
    <property type="entry name" value="GATase_7"/>
    <property type="match status" value="1"/>
</dbReference>
<dbReference type="PIRSF" id="PIRSF001589">
    <property type="entry name" value="Asn_synthetase_glu-h"/>
    <property type="match status" value="1"/>
</dbReference>
<keyword evidence="4" id="KW-0547">Nucleotide-binding</keyword>
<keyword evidence="6" id="KW-0315">Glutamine amidotransferase</keyword>
<dbReference type="SUPFAM" id="SSF56235">
    <property type="entry name" value="N-terminal nucleophile aminohydrolases (Ntn hydrolases)"/>
    <property type="match status" value="1"/>
</dbReference>
<proteinExistence type="inferred from homology"/>
<evidence type="ECO:0000256" key="3">
    <source>
        <dbReference type="ARBA" id="ARBA00012737"/>
    </source>
</evidence>
<organism evidence="9 10">
    <name type="scientific">Kiloniella antarctica</name>
    <dbReference type="NCBI Taxonomy" id="1550907"/>
    <lineage>
        <taxon>Bacteria</taxon>
        <taxon>Pseudomonadati</taxon>
        <taxon>Pseudomonadota</taxon>
        <taxon>Alphaproteobacteria</taxon>
        <taxon>Rhodospirillales</taxon>
        <taxon>Kiloniellaceae</taxon>
        <taxon>Kiloniella</taxon>
    </lineage>
</organism>
<protein>
    <recommendedName>
        <fullName evidence="3">asparagine synthase (glutamine-hydrolyzing)</fullName>
        <ecNumber evidence="3">6.3.5.4</ecNumber>
    </recommendedName>
</protein>
<dbReference type="PROSITE" id="PS51278">
    <property type="entry name" value="GATASE_TYPE_2"/>
    <property type="match status" value="1"/>
</dbReference>
<evidence type="ECO:0000256" key="7">
    <source>
        <dbReference type="ARBA" id="ARBA00048741"/>
    </source>
</evidence>
<gene>
    <name evidence="9" type="primary">asnB</name>
    <name evidence="9" type="ORF">ACFSKO_14545</name>
</gene>
<keyword evidence="9" id="KW-0436">Ligase</keyword>
<accession>A0ABW5BL49</accession>
<dbReference type="Pfam" id="PF00733">
    <property type="entry name" value="Asn_synthase"/>
    <property type="match status" value="1"/>
</dbReference>
<comment type="pathway">
    <text evidence="1">Amino-acid biosynthesis; L-asparagine biosynthesis; L-asparagine from L-aspartate (L-Gln route): step 1/1.</text>
</comment>
<comment type="similarity">
    <text evidence="2">Belongs to the asparagine synthetase family.</text>
</comment>
<dbReference type="GO" id="GO:0004066">
    <property type="term" value="F:asparagine synthase (glutamine-hydrolyzing) activity"/>
    <property type="evidence" value="ECO:0007669"/>
    <property type="project" value="UniProtKB-EC"/>
</dbReference>
<evidence type="ECO:0000259" key="8">
    <source>
        <dbReference type="PROSITE" id="PS51278"/>
    </source>
</evidence>
<name>A0ABW5BL49_9PROT</name>
<dbReference type="PANTHER" id="PTHR43284:SF1">
    <property type="entry name" value="ASPARAGINE SYNTHETASE"/>
    <property type="match status" value="1"/>
</dbReference>
<comment type="caution">
    <text evidence="9">The sequence shown here is derived from an EMBL/GenBank/DDBJ whole genome shotgun (WGS) entry which is preliminary data.</text>
</comment>
<dbReference type="CDD" id="cd00712">
    <property type="entry name" value="AsnB"/>
    <property type="match status" value="1"/>
</dbReference>
<dbReference type="EMBL" id="JBHUII010000007">
    <property type="protein sequence ID" value="MFD2206847.1"/>
    <property type="molecule type" value="Genomic_DNA"/>
</dbReference>
<dbReference type="PANTHER" id="PTHR43284">
    <property type="entry name" value="ASPARAGINE SYNTHETASE (GLUTAMINE-HYDROLYZING)"/>
    <property type="match status" value="1"/>
</dbReference>
<dbReference type="EC" id="6.3.5.4" evidence="3"/>
<dbReference type="Gene3D" id="3.40.50.620">
    <property type="entry name" value="HUPs"/>
    <property type="match status" value="1"/>
</dbReference>
<dbReference type="CDD" id="cd01991">
    <property type="entry name" value="Asn_synthase_B_C"/>
    <property type="match status" value="1"/>
</dbReference>
<dbReference type="InterPro" id="IPR033738">
    <property type="entry name" value="AsnB_N"/>
</dbReference>
<evidence type="ECO:0000256" key="6">
    <source>
        <dbReference type="ARBA" id="ARBA00022962"/>
    </source>
</evidence>
<evidence type="ECO:0000313" key="10">
    <source>
        <dbReference type="Proteomes" id="UP001597294"/>
    </source>
</evidence>
<dbReference type="SUPFAM" id="SSF52402">
    <property type="entry name" value="Adenine nucleotide alpha hydrolases-like"/>
    <property type="match status" value="1"/>
</dbReference>
<dbReference type="InterPro" id="IPR001962">
    <property type="entry name" value="Asn_synthase"/>
</dbReference>
<evidence type="ECO:0000256" key="1">
    <source>
        <dbReference type="ARBA" id="ARBA00005187"/>
    </source>
</evidence>
<reference evidence="10" key="1">
    <citation type="journal article" date="2019" name="Int. J. Syst. Evol. Microbiol.">
        <title>The Global Catalogue of Microorganisms (GCM) 10K type strain sequencing project: providing services to taxonomists for standard genome sequencing and annotation.</title>
        <authorList>
            <consortium name="The Broad Institute Genomics Platform"/>
            <consortium name="The Broad Institute Genome Sequencing Center for Infectious Disease"/>
            <person name="Wu L."/>
            <person name="Ma J."/>
        </authorList>
    </citation>
    <scope>NUCLEOTIDE SEQUENCE [LARGE SCALE GENOMIC DNA]</scope>
    <source>
        <strain evidence="10">CGMCC 4.7192</strain>
    </source>
</reference>
<evidence type="ECO:0000256" key="2">
    <source>
        <dbReference type="ARBA" id="ARBA00005752"/>
    </source>
</evidence>
<dbReference type="InterPro" id="IPR029055">
    <property type="entry name" value="Ntn_hydrolases_N"/>
</dbReference>
<comment type="catalytic activity">
    <reaction evidence="7">
        <text>L-aspartate + L-glutamine + ATP + H2O = L-asparagine + L-glutamate + AMP + diphosphate + H(+)</text>
        <dbReference type="Rhea" id="RHEA:12228"/>
        <dbReference type="ChEBI" id="CHEBI:15377"/>
        <dbReference type="ChEBI" id="CHEBI:15378"/>
        <dbReference type="ChEBI" id="CHEBI:29985"/>
        <dbReference type="ChEBI" id="CHEBI:29991"/>
        <dbReference type="ChEBI" id="CHEBI:30616"/>
        <dbReference type="ChEBI" id="CHEBI:33019"/>
        <dbReference type="ChEBI" id="CHEBI:58048"/>
        <dbReference type="ChEBI" id="CHEBI:58359"/>
        <dbReference type="ChEBI" id="CHEBI:456215"/>
        <dbReference type="EC" id="6.3.5.4"/>
    </reaction>
</comment>
<evidence type="ECO:0000313" key="9">
    <source>
        <dbReference type="EMBL" id="MFD2206847.1"/>
    </source>
</evidence>
<evidence type="ECO:0000256" key="5">
    <source>
        <dbReference type="ARBA" id="ARBA00022840"/>
    </source>
</evidence>
<keyword evidence="5" id="KW-0067">ATP-binding</keyword>
<dbReference type="InterPro" id="IPR017932">
    <property type="entry name" value="GATase_2_dom"/>
</dbReference>
<evidence type="ECO:0000256" key="4">
    <source>
        <dbReference type="ARBA" id="ARBA00022741"/>
    </source>
</evidence>
<dbReference type="InterPro" id="IPR014729">
    <property type="entry name" value="Rossmann-like_a/b/a_fold"/>
</dbReference>
<feature type="domain" description="Glutamine amidotransferase type-2" evidence="8">
    <location>
        <begin position="2"/>
        <end position="235"/>
    </location>
</feature>
<dbReference type="InterPro" id="IPR051786">
    <property type="entry name" value="ASN_synthetase/amidase"/>
</dbReference>
<dbReference type="Gene3D" id="3.60.20.10">
    <property type="entry name" value="Glutamine Phosphoribosylpyrophosphate, subunit 1, domain 1"/>
    <property type="match status" value="1"/>
</dbReference>
<dbReference type="NCBIfam" id="TIGR01536">
    <property type="entry name" value="asn_synth_AEB"/>
    <property type="match status" value="1"/>
</dbReference>
<dbReference type="Proteomes" id="UP001597294">
    <property type="component" value="Unassembled WGS sequence"/>
</dbReference>
<dbReference type="InterPro" id="IPR006426">
    <property type="entry name" value="Asn_synth_AEB"/>
</dbReference>